<gene>
    <name evidence="1" type="ORF">PXEA_LOCUS37650</name>
</gene>
<evidence type="ECO:0000313" key="1">
    <source>
        <dbReference type="EMBL" id="VEL44210.1"/>
    </source>
</evidence>
<organism evidence="1 2">
    <name type="scientific">Protopolystoma xenopodis</name>
    <dbReference type="NCBI Taxonomy" id="117903"/>
    <lineage>
        <taxon>Eukaryota</taxon>
        <taxon>Metazoa</taxon>
        <taxon>Spiralia</taxon>
        <taxon>Lophotrochozoa</taxon>
        <taxon>Platyhelminthes</taxon>
        <taxon>Monogenea</taxon>
        <taxon>Polyopisthocotylea</taxon>
        <taxon>Polystomatidea</taxon>
        <taxon>Polystomatidae</taxon>
        <taxon>Protopolystoma</taxon>
    </lineage>
</organism>
<proteinExistence type="predicted"/>
<dbReference type="EMBL" id="CAAALY010291891">
    <property type="protein sequence ID" value="VEL44210.1"/>
    <property type="molecule type" value="Genomic_DNA"/>
</dbReference>
<protein>
    <submittedName>
        <fullName evidence="1">Uncharacterized protein</fullName>
    </submittedName>
</protein>
<accession>A0A448XSY6</accession>
<dbReference type="Proteomes" id="UP000784294">
    <property type="component" value="Unassembled WGS sequence"/>
</dbReference>
<reference evidence="1" key="1">
    <citation type="submission" date="2018-11" db="EMBL/GenBank/DDBJ databases">
        <authorList>
            <consortium name="Pathogen Informatics"/>
        </authorList>
    </citation>
    <scope>NUCLEOTIDE SEQUENCE</scope>
</reference>
<keyword evidence="2" id="KW-1185">Reference proteome</keyword>
<comment type="caution">
    <text evidence="1">The sequence shown here is derived from an EMBL/GenBank/DDBJ whole genome shotgun (WGS) entry which is preliminary data.</text>
</comment>
<name>A0A448XSY6_9PLAT</name>
<evidence type="ECO:0000313" key="2">
    <source>
        <dbReference type="Proteomes" id="UP000784294"/>
    </source>
</evidence>
<dbReference type="AlphaFoldDB" id="A0A448XSY6"/>
<sequence>MVPIFGPVSILTELFEFYLVFYTFSRLSNGHINTLTAVQVSTCPRGGNGPSGVVCRLYRPVVWPSQSVRPHSICLSKCLQAPGRADPPF</sequence>